<sequence length="242" mass="29071">MEIRLLNEEFDSEKLYHDFVSDSISFNAEYVSEETVFISETPDFPIYLAAPHNHFEDFKEAITLLKQFYIGIDREIHLNKRFWYSLFVLYKRDYIVEKYPEVLNSKKKFDNIVLKKFDWENYVYKCVLAAEYIEDGNFTDSDDEEKFIRIIYDNLDMYNYIIKYNIFRNGQFIINFLTVIHEEGLSAQMKKQIKDRPELGSDERYGRRVIFELNKNYPIITAPTLGKKELKKEIKEALALYL</sequence>
<name>A0ABV9M6F0_9ENTE</name>
<dbReference type="Proteomes" id="UP001596026">
    <property type="component" value="Unassembled WGS sequence"/>
</dbReference>
<comment type="caution">
    <text evidence="1">The sequence shown here is derived from an EMBL/GenBank/DDBJ whole genome shotgun (WGS) entry which is preliminary data.</text>
</comment>
<keyword evidence="2" id="KW-1185">Reference proteome</keyword>
<proteinExistence type="predicted"/>
<protein>
    <submittedName>
        <fullName evidence="1">Uncharacterized protein</fullName>
    </submittedName>
</protein>
<evidence type="ECO:0000313" key="1">
    <source>
        <dbReference type="EMBL" id="MFC4711145.1"/>
    </source>
</evidence>
<reference evidence="2" key="1">
    <citation type="journal article" date="2019" name="Int. J. Syst. Evol. Microbiol.">
        <title>The Global Catalogue of Microorganisms (GCM) 10K type strain sequencing project: providing services to taxonomists for standard genome sequencing and annotation.</title>
        <authorList>
            <consortium name="The Broad Institute Genomics Platform"/>
            <consortium name="The Broad Institute Genome Sequencing Center for Infectious Disease"/>
            <person name="Wu L."/>
            <person name="Ma J."/>
        </authorList>
    </citation>
    <scope>NUCLEOTIDE SEQUENCE [LARGE SCALE GENOMIC DNA]</scope>
    <source>
        <strain evidence="2">CGMCC 1.19061</strain>
    </source>
</reference>
<evidence type="ECO:0000313" key="2">
    <source>
        <dbReference type="Proteomes" id="UP001596026"/>
    </source>
</evidence>
<dbReference type="RefSeq" id="WP_379967480.1">
    <property type="nucleotide sequence ID" value="NZ_JBHSGT010000066.1"/>
</dbReference>
<organism evidence="1 2">
    <name type="scientific">Enterococcus eurekensis</name>
    <dbReference type="NCBI Taxonomy" id="1159753"/>
    <lineage>
        <taxon>Bacteria</taxon>
        <taxon>Bacillati</taxon>
        <taxon>Bacillota</taxon>
        <taxon>Bacilli</taxon>
        <taxon>Lactobacillales</taxon>
        <taxon>Enterococcaceae</taxon>
        <taxon>Enterococcus</taxon>
    </lineage>
</organism>
<dbReference type="EMBL" id="JBHSGT010000066">
    <property type="protein sequence ID" value="MFC4711145.1"/>
    <property type="molecule type" value="Genomic_DNA"/>
</dbReference>
<accession>A0ABV9M6F0</accession>
<gene>
    <name evidence="1" type="ORF">ACFO3L_11100</name>
</gene>